<dbReference type="CDD" id="cd01146">
    <property type="entry name" value="FhuD"/>
    <property type="match status" value="1"/>
</dbReference>
<proteinExistence type="inferred from homology"/>
<dbReference type="GO" id="GO:1901678">
    <property type="term" value="P:iron coordination entity transport"/>
    <property type="evidence" value="ECO:0007669"/>
    <property type="project" value="UniProtKB-ARBA"/>
</dbReference>
<dbReference type="InterPro" id="IPR051313">
    <property type="entry name" value="Bact_iron-sidero_bind"/>
</dbReference>
<accession>A0A8J7FNC8</accession>
<sequence length="286" mass="31324">MKHLLALLLALPLLATSPARAAGPRVVALSWEAAEYLLNIGVTPLAVADRTDYRQWVIEPALSASVLDAGSRLEPNLERLHALKPDLIVINPMLASMQANLQRIAPTLMLDAYRKDHDNTAAAERLQRQLALQLGKLAEHEAFLQRQAAQTAALRQQLAAHFGTAQPAVCVVRFASPTSYWVYGTNSQPDAALRSLGLRNACPDSDTSAWGTRVRKLPDLLRLQAAVLVHIAPFSRQAELERSPLWQALPAVRQRQVLALAPVWTNGGLASQGRLEILLTQAFSRQ</sequence>
<comment type="subcellular location">
    <subcellularLocation>
        <location evidence="1">Cell envelope</location>
    </subcellularLocation>
</comment>
<dbReference type="PANTHER" id="PTHR30532">
    <property type="entry name" value="IRON III DICITRATE-BINDING PERIPLASMIC PROTEIN"/>
    <property type="match status" value="1"/>
</dbReference>
<name>A0A8J7FNC8_9NEIS</name>
<keyword evidence="3" id="KW-0813">Transport</keyword>
<evidence type="ECO:0000256" key="4">
    <source>
        <dbReference type="ARBA" id="ARBA00022496"/>
    </source>
</evidence>
<evidence type="ECO:0000259" key="7">
    <source>
        <dbReference type="PROSITE" id="PS50983"/>
    </source>
</evidence>
<evidence type="ECO:0000313" key="8">
    <source>
        <dbReference type="EMBL" id="MBE9610635.1"/>
    </source>
</evidence>
<comment type="caution">
    <text evidence="8">The sequence shown here is derived from an EMBL/GenBank/DDBJ whole genome shotgun (WGS) entry which is preliminary data.</text>
</comment>
<evidence type="ECO:0000256" key="5">
    <source>
        <dbReference type="ARBA" id="ARBA00022729"/>
    </source>
</evidence>
<evidence type="ECO:0000256" key="6">
    <source>
        <dbReference type="SAM" id="SignalP"/>
    </source>
</evidence>
<dbReference type="Pfam" id="PF01497">
    <property type="entry name" value="Peripla_BP_2"/>
    <property type="match status" value="1"/>
</dbReference>
<dbReference type="Gene3D" id="3.40.50.1980">
    <property type="entry name" value="Nitrogenase molybdenum iron protein domain"/>
    <property type="match status" value="2"/>
</dbReference>
<dbReference type="PANTHER" id="PTHR30532:SF1">
    <property type="entry name" value="IRON(3+)-HYDROXAMATE-BINDING PROTEIN FHUD"/>
    <property type="match status" value="1"/>
</dbReference>
<evidence type="ECO:0000256" key="1">
    <source>
        <dbReference type="ARBA" id="ARBA00004196"/>
    </source>
</evidence>
<dbReference type="Proteomes" id="UP000604481">
    <property type="component" value="Unassembled WGS sequence"/>
</dbReference>
<feature type="chain" id="PRO_5035315159" evidence="6">
    <location>
        <begin position="22"/>
        <end position="286"/>
    </location>
</feature>
<gene>
    <name evidence="8" type="ORF">INR99_14940</name>
</gene>
<dbReference type="RefSeq" id="WP_194117180.1">
    <property type="nucleotide sequence ID" value="NZ_JADFUA010000011.1"/>
</dbReference>
<evidence type="ECO:0000256" key="2">
    <source>
        <dbReference type="ARBA" id="ARBA00008814"/>
    </source>
</evidence>
<feature type="domain" description="Fe/B12 periplasmic-binding" evidence="7">
    <location>
        <begin position="25"/>
        <end position="286"/>
    </location>
</feature>
<dbReference type="InterPro" id="IPR002491">
    <property type="entry name" value="ABC_transptr_periplasmic_BD"/>
</dbReference>
<dbReference type="GO" id="GO:0030288">
    <property type="term" value="C:outer membrane-bounded periplasmic space"/>
    <property type="evidence" value="ECO:0007669"/>
    <property type="project" value="TreeGrafter"/>
</dbReference>
<comment type="similarity">
    <text evidence="2">Belongs to the bacterial solute-binding protein 8 family.</text>
</comment>
<keyword evidence="4" id="KW-0406">Ion transport</keyword>
<protein>
    <submittedName>
        <fullName evidence="8">Iron-siderophore ABC transporter substrate-binding protein</fullName>
    </submittedName>
</protein>
<dbReference type="PROSITE" id="PS50983">
    <property type="entry name" value="FE_B12_PBP"/>
    <property type="match status" value="1"/>
</dbReference>
<evidence type="ECO:0000256" key="3">
    <source>
        <dbReference type="ARBA" id="ARBA00022448"/>
    </source>
</evidence>
<keyword evidence="5 6" id="KW-0732">Signal</keyword>
<dbReference type="SUPFAM" id="SSF53807">
    <property type="entry name" value="Helical backbone' metal receptor"/>
    <property type="match status" value="1"/>
</dbReference>
<reference evidence="8 9" key="1">
    <citation type="submission" date="2020-10" db="EMBL/GenBank/DDBJ databases">
        <title>The genome sequence of Chitinilyticum litopenaei 4Y14.</title>
        <authorList>
            <person name="Liu Y."/>
        </authorList>
    </citation>
    <scope>NUCLEOTIDE SEQUENCE [LARGE SCALE GENOMIC DNA]</scope>
    <source>
        <strain evidence="8 9">4Y14</strain>
    </source>
</reference>
<keyword evidence="9" id="KW-1185">Reference proteome</keyword>
<organism evidence="8 9">
    <name type="scientific">Chitinilyticum piscinae</name>
    <dbReference type="NCBI Taxonomy" id="2866724"/>
    <lineage>
        <taxon>Bacteria</taxon>
        <taxon>Pseudomonadati</taxon>
        <taxon>Pseudomonadota</taxon>
        <taxon>Betaproteobacteria</taxon>
        <taxon>Neisseriales</taxon>
        <taxon>Chitinibacteraceae</taxon>
        <taxon>Chitinilyticum</taxon>
    </lineage>
</organism>
<dbReference type="EMBL" id="JADFUA010000011">
    <property type="protein sequence ID" value="MBE9610635.1"/>
    <property type="molecule type" value="Genomic_DNA"/>
</dbReference>
<dbReference type="AlphaFoldDB" id="A0A8J7FNC8"/>
<dbReference type="PRINTS" id="PR01715">
    <property type="entry name" value="FERRIBNDNGPP"/>
</dbReference>
<feature type="signal peptide" evidence="6">
    <location>
        <begin position="1"/>
        <end position="21"/>
    </location>
</feature>
<evidence type="ECO:0000313" key="9">
    <source>
        <dbReference type="Proteomes" id="UP000604481"/>
    </source>
</evidence>
<keyword evidence="4" id="KW-0410">Iron transport</keyword>
<keyword evidence="4" id="KW-0408">Iron</keyword>